<dbReference type="EMBL" id="GGFM01011975">
    <property type="protein sequence ID" value="MBW32726.1"/>
    <property type="molecule type" value="Transcribed_RNA"/>
</dbReference>
<organism evidence="1">
    <name type="scientific">Anopheles braziliensis</name>
    <dbReference type="NCBI Taxonomy" id="58242"/>
    <lineage>
        <taxon>Eukaryota</taxon>
        <taxon>Metazoa</taxon>
        <taxon>Ecdysozoa</taxon>
        <taxon>Arthropoda</taxon>
        <taxon>Hexapoda</taxon>
        <taxon>Insecta</taxon>
        <taxon>Pterygota</taxon>
        <taxon>Neoptera</taxon>
        <taxon>Endopterygota</taxon>
        <taxon>Diptera</taxon>
        <taxon>Nematocera</taxon>
        <taxon>Culicoidea</taxon>
        <taxon>Culicidae</taxon>
        <taxon>Anophelinae</taxon>
        <taxon>Anopheles</taxon>
    </lineage>
</organism>
<protein>
    <submittedName>
        <fullName evidence="1">Putative secreted peptide</fullName>
    </submittedName>
</protein>
<evidence type="ECO:0000313" key="1">
    <source>
        <dbReference type="EMBL" id="MBW32726.1"/>
    </source>
</evidence>
<dbReference type="AlphaFoldDB" id="A0A2M3ZVZ3"/>
<reference evidence="1" key="1">
    <citation type="submission" date="2018-01" db="EMBL/GenBank/DDBJ databases">
        <title>An insight into the sialome of Amazonian anophelines.</title>
        <authorList>
            <person name="Ribeiro J.M."/>
            <person name="Scarpassa V."/>
            <person name="Calvo E."/>
        </authorList>
    </citation>
    <scope>NUCLEOTIDE SEQUENCE</scope>
    <source>
        <tissue evidence="1">Salivary glands</tissue>
    </source>
</reference>
<sequence>MVLVPAAVSELCIYGMCLSSSSSAAVPNRGRSSWENAVIPGPSIHPEPECFRHASSNMIVIMPKPT</sequence>
<accession>A0A2M3ZVZ3</accession>
<name>A0A2M3ZVZ3_9DIPT</name>
<proteinExistence type="predicted"/>